<dbReference type="GO" id="GO:0008965">
    <property type="term" value="F:phosphoenolpyruvate-protein phosphotransferase activity"/>
    <property type="evidence" value="ECO:0007669"/>
    <property type="project" value="UniProtKB-EC"/>
</dbReference>
<feature type="binding site" evidence="18">
    <location>
        <position position="336"/>
    </location>
    <ligand>
        <name>phosphoenolpyruvate</name>
        <dbReference type="ChEBI" id="CHEBI:58702"/>
    </ligand>
</feature>
<feature type="domain" description="PEP-utilising enzyme mobile" evidence="20">
    <location>
        <begin position="158"/>
        <end position="229"/>
    </location>
</feature>
<dbReference type="Gene3D" id="3.20.20.60">
    <property type="entry name" value="Phosphoenolpyruvate-binding domains"/>
    <property type="match status" value="1"/>
</dbReference>
<evidence type="ECO:0000259" key="20">
    <source>
        <dbReference type="Pfam" id="PF00391"/>
    </source>
</evidence>
<feature type="active site" description="Tele-phosphohistidine intermediate" evidence="17">
    <location>
        <position position="194"/>
    </location>
</feature>
<evidence type="ECO:0000256" key="14">
    <source>
        <dbReference type="ARBA" id="ARBA00022842"/>
    </source>
</evidence>
<dbReference type="Pfam" id="PF02896">
    <property type="entry name" value="PEP-utilizers_C"/>
    <property type="match status" value="1"/>
</dbReference>
<evidence type="ECO:0000256" key="6">
    <source>
        <dbReference type="ARBA" id="ARBA00016544"/>
    </source>
</evidence>
<gene>
    <name evidence="23" type="primary">ptsP</name>
    <name evidence="23" type="ORF">I5731_13610</name>
</gene>
<dbReference type="Gene3D" id="3.50.30.10">
    <property type="entry name" value="Phosphohistidine domain"/>
    <property type="match status" value="1"/>
</dbReference>
<evidence type="ECO:0000256" key="11">
    <source>
        <dbReference type="ARBA" id="ARBA00022683"/>
    </source>
</evidence>
<dbReference type="GO" id="GO:0009401">
    <property type="term" value="P:phosphoenolpyruvate-dependent sugar phosphotransferase system"/>
    <property type="evidence" value="ECO:0007669"/>
    <property type="project" value="UniProtKB-KW"/>
</dbReference>
<evidence type="ECO:0000256" key="17">
    <source>
        <dbReference type="PIRSR" id="PIRSR000732-1"/>
    </source>
</evidence>
<keyword evidence="14 16" id="KW-0460">Magnesium</keyword>
<dbReference type="SUPFAM" id="SSF52009">
    <property type="entry name" value="Phosphohistidine domain"/>
    <property type="match status" value="1"/>
</dbReference>
<evidence type="ECO:0000256" key="12">
    <source>
        <dbReference type="ARBA" id="ARBA00022723"/>
    </source>
</evidence>
<keyword evidence="7 16" id="KW-0813">Transport</keyword>
<evidence type="ECO:0000313" key="23">
    <source>
        <dbReference type="EMBL" id="MBH0238867.1"/>
    </source>
</evidence>
<dbReference type="InterPro" id="IPR000121">
    <property type="entry name" value="PEP_util_C"/>
</dbReference>
<evidence type="ECO:0000256" key="2">
    <source>
        <dbReference type="ARBA" id="ARBA00001946"/>
    </source>
</evidence>
<comment type="similarity">
    <text evidence="4 16">Belongs to the PEP-utilizing enzyme family.</text>
</comment>
<dbReference type="RefSeq" id="WP_197311945.1">
    <property type="nucleotide sequence ID" value="NZ_JADZLT010000051.1"/>
</dbReference>
<evidence type="ECO:0000256" key="10">
    <source>
        <dbReference type="ARBA" id="ARBA00022679"/>
    </source>
</evidence>
<keyword evidence="8 16" id="KW-0963">Cytoplasm</keyword>
<evidence type="ECO:0000256" key="18">
    <source>
        <dbReference type="PIRSR" id="PIRSR000732-2"/>
    </source>
</evidence>
<reference evidence="23" key="1">
    <citation type="submission" date="2020-12" db="EMBL/GenBank/DDBJ databases">
        <title>Methylobrevis albus sp. nov., isolated from fresh water lack sediment.</title>
        <authorList>
            <person name="Zou Q."/>
        </authorList>
    </citation>
    <scope>NUCLEOTIDE SEQUENCE</scope>
    <source>
        <strain evidence="23">L22</strain>
    </source>
</reference>
<evidence type="ECO:0000256" key="13">
    <source>
        <dbReference type="ARBA" id="ARBA00022777"/>
    </source>
</evidence>
<evidence type="ECO:0000259" key="22">
    <source>
        <dbReference type="Pfam" id="PF05524"/>
    </source>
</evidence>
<keyword evidence="9 16" id="KW-0762">Sugar transport</keyword>
<dbReference type="InterPro" id="IPR006318">
    <property type="entry name" value="PTS_EI-like"/>
</dbReference>
<comment type="function">
    <text evidence="16">General (non sugar-specific) component of the phosphoenolpyruvate-dependent sugar phosphotransferase system (sugar PTS). This major carbohydrate active-transport system catalyzes the phosphorylation of incoming sugar substrates concomitantly with their translocation across the cell membrane. Enzyme I transfers the phosphoryl group from phosphoenolpyruvate (PEP) to the phosphoryl carrier protein (HPr).</text>
</comment>
<evidence type="ECO:0000256" key="3">
    <source>
        <dbReference type="ARBA" id="ARBA00004496"/>
    </source>
</evidence>
<dbReference type="PANTHER" id="PTHR46244">
    <property type="entry name" value="PHOSPHOENOLPYRUVATE-PROTEIN PHOSPHOTRANSFERASE"/>
    <property type="match status" value="1"/>
</dbReference>
<dbReference type="InterPro" id="IPR040442">
    <property type="entry name" value="Pyrv_kinase-like_dom_sf"/>
</dbReference>
<dbReference type="GO" id="GO:0046872">
    <property type="term" value="F:metal ion binding"/>
    <property type="evidence" value="ECO:0007669"/>
    <property type="project" value="UniProtKB-KW"/>
</dbReference>
<feature type="active site" description="Proton donor" evidence="17">
    <location>
        <position position="503"/>
    </location>
</feature>
<dbReference type="InterPro" id="IPR036618">
    <property type="entry name" value="PtsI_HPr-bd_sf"/>
</dbReference>
<dbReference type="NCBIfam" id="TIGR01417">
    <property type="entry name" value="PTS_I_fam"/>
    <property type="match status" value="1"/>
</dbReference>
<feature type="binding site" evidence="19">
    <location>
        <position position="456"/>
    </location>
    <ligand>
        <name>Mg(2+)</name>
        <dbReference type="ChEBI" id="CHEBI:18420"/>
    </ligand>
</feature>
<evidence type="ECO:0000313" key="24">
    <source>
        <dbReference type="Proteomes" id="UP000631694"/>
    </source>
</evidence>
<dbReference type="EC" id="2.7.3.9" evidence="5 16"/>
<dbReference type="PANTHER" id="PTHR46244:SF6">
    <property type="entry name" value="PHOSPHOENOLPYRUVATE-PROTEIN PHOSPHOTRANSFERASE"/>
    <property type="match status" value="1"/>
</dbReference>
<dbReference type="PRINTS" id="PR01736">
    <property type="entry name" value="PHPHTRNFRASE"/>
</dbReference>
<dbReference type="InterPro" id="IPR024692">
    <property type="entry name" value="PTS_EI"/>
</dbReference>
<organism evidence="23 24">
    <name type="scientific">Methylobrevis albus</name>
    <dbReference type="NCBI Taxonomy" id="2793297"/>
    <lineage>
        <taxon>Bacteria</taxon>
        <taxon>Pseudomonadati</taxon>
        <taxon>Pseudomonadota</taxon>
        <taxon>Alphaproteobacteria</taxon>
        <taxon>Hyphomicrobiales</taxon>
        <taxon>Pleomorphomonadaceae</taxon>
        <taxon>Methylobrevis</taxon>
    </lineage>
</organism>
<evidence type="ECO:0000256" key="7">
    <source>
        <dbReference type="ARBA" id="ARBA00022448"/>
    </source>
</evidence>
<dbReference type="GO" id="GO:0005737">
    <property type="term" value="C:cytoplasm"/>
    <property type="evidence" value="ECO:0007669"/>
    <property type="project" value="UniProtKB-SubCell"/>
</dbReference>
<dbReference type="InterPro" id="IPR008279">
    <property type="entry name" value="PEP-util_enz_mobile_dom"/>
</dbReference>
<keyword evidence="24" id="KW-1185">Reference proteome</keyword>
<feature type="binding site" evidence="19">
    <location>
        <position position="434"/>
    </location>
    <ligand>
        <name>Mg(2+)</name>
        <dbReference type="ChEBI" id="CHEBI:18420"/>
    </ligand>
</feature>
<feature type="domain" description="PEP-utilising enzyme C-terminal" evidence="21">
    <location>
        <begin position="258"/>
        <end position="540"/>
    </location>
</feature>
<dbReference type="InterPro" id="IPR036637">
    <property type="entry name" value="Phosphohistidine_dom_sf"/>
</dbReference>
<keyword evidence="12 16" id="KW-0479">Metal-binding</keyword>
<evidence type="ECO:0000256" key="16">
    <source>
        <dbReference type="PIRNR" id="PIRNR000732"/>
    </source>
</evidence>
<dbReference type="GO" id="GO:0016301">
    <property type="term" value="F:kinase activity"/>
    <property type="evidence" value="ECO:0007669"/>
    <property type="project" value="UniProtKB-KW"/>
</dbReference>
<dbReference type="Pfam" id="PF00391">
    <property type="entry name" value="PEP-utilizers"/>
    <property type="match status" value="1"/>
</dbReference>
<protein>
    <recommendedName>
        <fullName evidence="6 16">Phosphoenolpyruvate-protein phosphotransferase</fullName>
        <ecNumber evidence="5 16">2.7.3.9</ecNumber>
    </recommendedName>
    <alternativeName>
        <fullName evidence="15 16">Phosphotransferase system, enzyme I</fullName>
    </alternativeName>
</protein>
<keyword evidence="11 16" id="KW-0598">Phosphotransferase system</keyword>
<dbReference type="Proteomes" id="UP000631694">
    <property type="component" value="Unassembled WGS sequence"/>
</dbReference>
<dbReference type="SUPFAM" id="SSF47831">
    <property type="entry name" value="Enzyme I of the PEP:sugar phosphotransferase system HPr-binding (sub)domain"/>
    <property type="match status" value="1"/>
</dbReference>
<evidence type="ECO:0000256" key="15">
    <source>
        <dbReference type="ARBA" id="ARBA00033235"/>
    </source>
</evidence>
<evidence type="ECO:0000256" key="9">
    <source>
        <dbReference type="ARBA" id="ARBA00022597"/>
    </source>
</evidence>
<name>A0A931MYW1_9HYPH</name>
<keyword evidence="10 16" id="KW-0808">Transferase</keyword>
<sequence length="547" mass="54643">MNARGSAPTTSAALVLAGRSAAPGLAAGRIARIAGPKVAARAPSAAGDPAAEAARLAAAVAAALAALEALAAAAEGDAADILAFQVAMLADDALTEGAFAAVASGAPAETGWSAALDAEIEGYAAADDEYFRARAADLADIRDRVLSRLSGAEDAPPPAGAILVGDDLTPSKFLAADWSAGGGIVLAAGSPASHVAMLARARGVPMVVGVGDVGAAADGAEALLDGDAGTLTLSPGDAEQAAFHARRDAAAVAGAAAETLRFRPAVTADGEPVRVHVNLADPEELAGLDPAQCDGVGLVRTEFLFHAGRGLPDEAAQLAVYRRILAWAAGRPVTFRTLDAGGDKPIPGLTIDGESNPFLGLRGLRLSLAYPDVFRTQLRALCRAAVDGHARVMLPMVTVPAELAAAAVMLDSVVADLAAENLPHRRPPLGIMVEVPAAALAAESFAADFYSIGSNDLTQYTMAAARDVGAVAHLCDAGSPAVLRLVAATVEAAAARGVEVSLCGDAAADPALVPLLLGAGLRSLSVAPVAVARTKAAIAGFSRHPPP</sequence>
<dbReference type="PIRSF" id="PIRSF000732">
    <property type="entry name" value="PTS_enzyme_I"/>
    <property type="match status" value="1"/>
</dbReference>
<feature type="domain" description="Phosphotransferase system enzyme I N-terminal" evidence="22">
    <location>
        <begin position="18"/>
        <end position="134"/>
    </location>
</feature>
<proteinExistence type="inferred from homology"/>
<evidence type="ECO:0000259" key="21">
    <source>
        <dbReference type="Pfam" id="PF02896"/>
    </source>
</evidence>
<dbReference type="InterPro" id="IPR008731">
    <property type="entry name" value="PTS_EIN"/>
</dbReference>
<feature type="binding site" evidence="18">
    <location>
        <position position="300"/>
    </location>
    <ligand>
        <name>phosphoenolpyruvate</name>
        <dbReference type="ChEBI" id="CHEBI:58702"/>
    </ligand>
</feature>
<dbReference type="SUPFAM" id="SSF51621">
    <property type="entry name" value="Phosphoenolpyruvate/pyruvate domain"/>
    <property type="match status" value="1"/>
</dbReference>
<evidence type="ECO:0000256" key="4">
    <source>
        <dbReference type="ARBA" id="ARBA00007837"/>
    </source>
</evidence>
<dbReference type="EMBL" id="JADZLT010000051">
    <property type="protein sequence ID" value="MBH0238867.1"/>
    <property type="molecule type" value="Genomic_DNA"/>
</dbReference>
<dbReference type="InterPro" id="IPR050499">
    <property type="entry name" value="PEP-utilizing_PTS_enzyme"/>
</dbReference>
<evidence type="ECO:0000256" key="1">
    <source>
        <dbReference type="ARBA" id="ARBA00000683"/>
    </source>
</evidence>
<dbReference type="InterPro" id="IPR015813">
    <property type="entry name" value="Pyrv/PenolPyrv_kinase-like_dom"/>
</dbReference>
<accession>A0A931MYW1</accession>
<evidence type="ECO:0000256" key="5">
    <source>
        <dbReference type="ARBA" id="ARBA00012232"/>
    </source>
</evidence>
<keyword evidence="13 16" id="KW-0418">Kinase</keyword>
<comment type="caution">
    <text evidence="23">The sequence shown here is derived from an EMBL/GenBank/DDBJ whole genome shotgun (WGS) entry which is preliminary data.</text>
</comment>
<feature type="binding site" evidence="18">
    <location>
        <begin position="455"/>
        <end position="456"/>
    </location>
    <ligand>
        <name>phosphoenolpyruvate</name>
        <dbReference type="ChEBI" id="CHEBI:58702"/>
    </ligand>
</feature>
<comment type="catalytic activity">
    <reaction evidence="1 16">
        <text>L-histidyl-[protein] + phosphoenolpyruvate = N(pros)-phospho-L-histidyl-[protein] + pyruvate</text>
        <dbReference type="Rhea" id="RHEA:23880"/>
        <dbReference type="Rhea" id="RHEA-COMP:9745"/>
        <dbReference type="Rhea" id="RHEA-COMP:9746"/>
        <dbReference type="ChEBI" id="CHEBI:15361"/>
        <dbReference type="ChEBI" id="CHEBI:29979"/>
        <dbReference type="ChEBI" id="CHEBI:58702"/>
        <dbReference type="ChEBI" id="CHEBI:64837"/>
        <dbReference type="EC" id="2.7.3.9"/>
    </reaction>
</comment>
<comment type="cofactor">
    <cofactor evidence="2 16 19">
        <name>Mg(2+)</name>
        <dbReference type="ChEBI" id="CHEBI:18420"/>
    </cofactor>
</comment>
<evidence type="ECO:0000256" key="8">
    <source>
        <dbReference type="ARBA" id="ARBA00022490"/>
    </source>
</evidence>
<evidence type="ECO:0000256" key="19">
    <source>
        <dbReference type="PIRSR" id="PIRSR000732-3"/>
    </source>
</evidence>
<dbReference type="Pfam" id="PF05524">
    <property type="entry name" value="PEP-utilisers_N"/>
    <property type="match status" value="1"/>
</dbReference>
<dbReference type="Gene3D" id="1.10.274.10">
    <property type="entry name" value="PtsI, HPr-binding domain"/>
    <property type="match status" value="1"/>
</dbReference>
<comment type="subcellular location">
    <subcellularLocation>
        <location evidence="3 16">Cytoplasm</location>
    </subcellularLocation>
</comment>
<dbReference type="AlphaFoldDB" id="A0A931MYW1"/>
<feature type="binding site" evidence="18">
    <location>
        <position position="466"/>
    </location>
    <ligand>
        <name>phosphoenolpyruvate</name>
        <dbReference type="ChEBI" id="CHEBI:58702"/>
    </ligand>
</feature>